<evidence type="ECO:0000256" key="4">
    <source>
        <dbReference type="ARBA" id="ARBA00022958"/>
    </source>
</evidence>
<dbReference type="InterPro" id="IPR005225">
    <property type="entry name" value="Small_GTP-bd"/>
</dbReference>
<reference evidence="9" key="1">
    <citation type="journal article" date="2021" name="Genome Biol. Evol.">
        <title>Continental-Scale Gene Flow Prevents Allopatric Divergence of Pelagic Freshwater Bacteria.</title>
        <authorList>
            <person name="Hoetzinger M."/>
            <person name="Pitt A."/>
            <person name="Huemer A."/>
            <person name="Hahn M.W."/>
        </authorList>
    </citation>
    <scope>NUCLEOTIDE SEQUENCE</scope>
    <source>
        <strain evidence="9">SM1-W8</strain>
    </source>
</reference>
<dbReference type="HAMAP" id="MF_00379">
    <property type="entry name" value="GTPase_MnmE"/>
    <property type="match status" value="1"/>
</dbReference>
<protein>
    <recommendedName>
        <fullName evidence="6">tRNA modification GTPase MnmE</fullName>
        <ecNumber evidence="6">3.6.-.-</ecNumber>
    </recommendedName>
</protein>
<dbReference type="NCBIfam" id="TIGR00450">
    <property type="entry name" value="mnmE_trmE_thdF"/>
    <property type="match status" value="1"/>
</dbReference>
<keyword evidence="5 6" id="KW-0342">GTP-binding</keyword>
<dbReference type="PRINTS" id="PR00449">
    <property type="entry name" value="RASTRNSFRMNG"/>
</dbReference>
<dbReference type="AlphaFoldDB" id="A0A9Q2WJK3"/>
<dbReference type="NCBIfam" id="TIGR00231">
    <property type="entry name" value="small_GTP"/>
    <property type="match status" value="1"/>
</dbReference>
<dbReference type="EMBL" id="JAANEY010000001">
    <property type="protein sequence ID" value="MBT8551670.1"/>
    <property type="molecule type" value="Genomic_DNA"/>
</dbReference>
<dbReference type="GO" id="GO:0005525">
    <property type="term" value="F:GTP binding"/>
    <property type="evidence" value="ECO:0007669"/>
    <property type="project" value="UniProtKB-UniRule"/>
</dbReference>
<keyword evidence="3 6" id="KW-0547">Nucleotide-binding</keyword>
<evidence type="ECO:0000313" key="9">
    <source>
        <dbReference type="EMBL" id="MBT8551670.1"/>
    </source>
</evidence>
<comment type="caution">
    <text evidence="6">Lacks conserved residue(s) required for the propagation of feature annotation.</text>
</comment>
<feature type="binding site" evidence="6">
    <location>
        <begin position="248"/>
        <end position="254"/>
    </location>
    <ligand>
        <name>GTP</name>
        <dbReference type="ChEBI" id="CHEBI:37565"/>
    </ligand>
</feature>
<feature type="binding site" evidence="6">
    <location>
        <position position="80"/>
    </location>
    <ligand>
        <name>(6S)-5-formyl-5,6,7,8-tetrahydrofolate</name>
        <dbReference type="ChEBI" id="CHEBI:57457"/>
    </ligand>
</feature>
<keyword evidence="6" id="KW-0460">Magnesium</keyword>
<feature type="binding site" evidence="6">
    <location>
        <begin position="229"/>
        <end position="234"/>
    </location>
    <ligand>
        <name>GTP</name>
        <dbReference type="ChEBI" id="CHEBI:37565"/>
    </ligand>
</feature>
<dbReference type="SUPFAM" id="SSF52540">
    <property type="entry name" value="P-loop containing nucleoside triphosphate hydrolases"/>
    <property type="match status" value="1"/>
</dbReference>
<dbReference type="InterPro" id="IPR027417">
    <property type="entry name" value="P-loop_NTPase"/>
</dbReference>
<dbReference type="Gene3D" id="3.30.1360.120">
    <property type="entry name" value="Probable tRNA modification gtpase trme, domain 1"/>
    <property type="match status" value="1"/>
</dbReference>
<evidence type="ECO:0000259" key="8">
    <source>
        <dbReference type="PROSITE" id="PS51709"/>
    </source>
</evidence>
<dbReference type="InterPro" id="IPR031168">
    <property type="entry name" value="G_TrmE"/>
</dbReference>
<name>A0A9Q2WJK3_9BURK</name>
<keyword evidence="4 6" id="KW-0630">Potassium</keyword>
<keyword evidence="6" id="KW-0479">Metal-binding</keyword>
<sequence length="456" mass="49282">MTRKAPIIAVASAPGKAGVGVIRISGSELKSFASSLLQKPLAPRQASLQSLRDGHNNIIDQLLAIYFEAPASFTGEDVLELQCHGGPQLLELVMKRCLEVGKEIDLCIAEPGEFTLRAYLNNKMDLAQAEAVADLIDAQSEAAVRSAARSLQGAFSDDINALVEEITQLRILVESTLDFPEEEIEFLENAQAKERLQKVISRLAHLRANAKQGKILRDGIQLVLVGAPNVGKSSLLNRLAGEEVAIVTPIAGTTRDRVKESITINGVPIHIIDTAGLRDTQDEVEAKGIERSWDAIRTADLVVYLKDAANAGKESAKDTKLKAEIIAALPPKCPILEVHNKADLLPANAFAASETLKISAKTGDGVEGLKNRILEIAGWSAPQEGGILARRRHLDCLDRAMEHIEKSEQFAANGNNSLELFAEELHLAQDELGKITGKLLPDDLLGKIFSQFCIGK</sequence>
<comment type="subunit">
    <text evidence="6">Homodimer. Heterotetramer of two MnmE and two MnmG subunits.</text>
</comment>
<feature type="binding site" evidence="6">
    <location>
        <position position="248"/>
    </location>
    <ligand>
        <name>K(+)</name>
        <dbReference type="ChEBI" id="CHEBI:29103"/>
    </ligand>
</feature>
<dbReference type="GO" id="GO:0002098">
    <property type="term" value="P:tRNA wobble uridine modification"/>
    <property type="evidence" value="ECO:0007669"/>
    <property type="project" value="TreeGrafter"/>
</dbReference>
<accession>A0A9Q2WJK3</accession>
<dbReference type="GO" id="GO:0003924">
    <property type="term" value="F:GTPase activity"/>
    <property type="evidence" value="ECO:0007669"/>
    <property type="project" value="UniProtKB-UniRule"/>
</dbReference>
<dbReference type="InterPro" id="IPR027266">
    <property type="entry name" value="TrmE/GcvT-like"/>
</dbReference>
<keyword evidence="6" id="KW-0963">Cytoplasm</keyword>
<keyword evidence="2 6" id="KW-0819">tRNA processing</keyword>
<dbReference type="InterPro" id="IPR018948">
    <property type="entry name" value="GTP-bd_TrmE_N"/>
</dbReference>
<dbReference type="Pfam" id="PF10396">
    <property type="entry name" value="TrmE_N"/>
    <property type="match status" value="1"/>
</dbReference>
<dbReference type="GO" id="GO:0005829">
    <property type="term" value="C:cytosol"/>
    <property type="evidence" value="ECO:0007669"/>
    <property type="project" value="TreeGrafter"/>
</dbReference>
<comment type="function">
    <text evidence="6">Exhibits a very high intrinsic GTPase hydrolysis rate. Involved in the addition of a carboxymethylaminomethyl (cmnm) group at the wobble position (U34) of certain tRNAs, forming tRNA-cmnm(5)s(2)U34.</text>
</comment>
<dbReference type="CDD" id="cd04164">
    <property type="entry name" value="trmE"/>
    <property type="match status" value="1"/>
</dbReference>
<feature type="domain" description="TrmE-type G" evidence="8">
    <location>
        <begin position="219"/>
        <end position="378"/>
    </location>
</feature>
<feature type="binding site" evidence="6">
    <location>
        <position position="233"/>
    </location>
    <ligand>
        <name>Mg(2+)</name>
        <dbReference type="ChEBI" id="CHEBI:18420"/>
    </ligand>
</feature>
<dbReference type="Gene3D" id="3.40.50.300">
    <property type="entry name" value="P-loop containing nucleotide triphosphate hydrolases"/>
    <property type="match status" value="1"/>
</dbReference>
<dbReference type="PANTHER" id="PTHR42714:SF2">
    <property type="entry name" value="TRNA MODIFICATION GTPASE GTPBP3, MITOCHONDRIAL"/>
    <property type="match status" value="1"/>
</dbReference>
<comment type="subcellular location">
    <subcellularLocation>
        <location evidence="6">Cytoplasm</location>
    </subcellularLocation>
</comment>
<dbReference type="EC" id="3.6.-.-" evidence="6"/>
<dbReference type="InterPro" id="IPR004520">
    <property type="entry name" value="GTPase_MnmE"/>
</dbReference>
<dbReference type="Gene3D" id="1.20.120.430">
    <property type="entry name" value="tRNA modification GTPase MnmE domain 2"/>
    <property type="match status" value="1"/>
</dbReference>
<feature type="binding site" evidence="6">
    <location>
        <position position="23"/>
    </location>
    <ligand>
        <name>(6S)-5-formyl-5,6,7,8-tetrahydrofolate</name>
        <dbReference type="ChEBI" id="CHEBI:57457"/>
    </ligand>
</feature>
<evidence type="ECO:0000256" key="3">
    <source>
        <dbReference type="ARBA" id="ARBA00022741"/>
    </source>
</evidence>
<evidence type="ECO:0000256" key="1">
    <source>
        <dbReference type="ARBA" id="ARBA00011043"/>
    </source>
</evidence>
<feature type="binding site" evidence="6">
    <location>
        <position position="254"/>
    </location>
    <ligand>
        <name>Mg(2+)</name>
        <dbReference type="ChEBI" id="CHEBI:18420"/>
    </ligand>
</feature>
<comment type="cofactor">
    <cofactor evidence="6">
        <name>K(+)</name>
        <dbReference type="ChEBI" id="CHEBI:29103"/>
    </cofactor>
    <text evidence="6">Binds 1 potassium ion per subunit.</text>
</comment>
<feature type="binding site" evidence="6">
    <location>
        <position position="456"/>
    </location>
    <ligand>
        <name>(6S)-5-formyl-5,6,7,8-tetrahydrofolate</name>
        <dbReference type="ChEBI" id="CHEBI:57457"/>
    </ligand>
</feature>
<evidence type="ECO:0000256" key="5">
    <source>
        <dbReference type="ARBA" id="ARBA00023134"/>
    </source>
</evidence>
<dbReference type="GO" id="GO:0046872">
    <property type="term" value="F:metal ion binding"/>
    <property type="evidence" value="ECO:0007669"/>
    <property type="project" value="UniProtKB-KW"/>
</dbReference>
<dbReference type="Pfam" id="PF12631">
    <property type="entry name" value="MnmE_helical"/>
    <property type="match status" value="1"/>
</dbReference>
<comment type="caution">
    <text evidence="9">The sequence shown here is derived from an EMBL/GenBank/DDBJ whole genome shotgun (WGS) entry which is preliminary data.</text>
</comment>
<feature type="binding site" evidence="6">
    <location>
        <position position="253"/>
    </location>
    <ligand>
        <name>K(+)</name>
        <dbReference type="ChEBI" id="CHEBI:29103"/>
    </ligand>
</feature>
<dbReference type="InterPro" id="IPR025867">
    <property type="entry name" value="MnmE_helical"/>
</dbReference>
<dbReference type="Pfam" id="PF01926">
    <property type="entry name" value="MMR_HSR1"/>
    <property type="match status" value="1"/>
</dbReference>
<dbReference type="InterPro" id="IPR006073">
    <property type="entry name" value="GTP-bd"/>
</dbReference>
<comment type="similarity">
    <text evidence="1 6 7">Belongs to the TRAFAC class TrmE-Era-EngA-EngB-Septin-like GTPase superfamily. TrmE GTPase family.</text>
</comment>
<keyword evidence="6" id="KW-0378">Hydrolase</keyword>
<dbReference type="Proteomes" id="UP000783102">
    <property type="component" value="Unassembled WGS sequence"/>
</dbReference>
<feature type="binding site" evidence="6">
    <location>
        <position position="123"/>
    </location>
    <ligand>
        <name>(6S)-5-formyl-5,6,7,8-tetrahydrofolate</name>
        <dbReference type="ChEBI" id="CHEBI:57457"/>
    </ligand>
</feature>
<evidence type="ECO:0000313" key="10">
    <source>
        <dbReference type="Proteomes" id="UP000783102"/>
    </source>
</evidence>
<feature type="binding site" evidence="6">
    <location>
        <begin position="340"/>
        <end position="343"/>
    </location>
    <ligand>
        <name>GTP</name>
        <dbReference type="ChEBI" id="CHEBI:37565"/>
    </ligand>
</feature>
<dbReference type="PROSITE" id="PS51709">
    <property type="entry name" value="G_TRME"/>
    <property type="match status" value="1"/>
</dbReference>
<dbReference type="GO" id="GO:0030488">
    <property type="term" value="P:tRNA methylation"/>
    <property type="evidence" value="ECO:0007669"/>
    <property type="project" value="TreeGrafter"/>
</dbReference>
<proteinExistence type="inferred from homology"/>
<dbReference type="NCBIfam" id="NF003661">
    <property type="entry name" value="PRK05291.1-3"/>
    <property type="match status" value="1"/>
</dbReference>
<gene>
    <name evidence="6 9" type="primary">mnmE</name>
    <name evidence="6" type="synonym">trmE</name>
    <name evidence="9" type="ORF">G6731_06825</name>
</gene>
<evidence type="ECO:0000256" key="6">
    <source>
        <dbReference type="HAMAP-Rule" id="MF_00379"/>
    </source>
</evidence>
<feature type="binding site" evidence="6">
    <location>
        <begin position="273"/>
        <end position="276"/>
    </location>
    <ligand>
        <name>GTP</name>
        <dbReference type="ChEBI" id="CHEBI:37565"/>
    </ligand>
</feature>
<feature type="binding site" evidence="6">
    <location>
        <position position="229"/>
    </location>
    <ligand>
        <name>K(+)</name>
        <dbReference type="ChEBI" id="CHEBI:29103"/>
    </ligand>
</feature>
<dbReference type="CDD" id="cd14858">
    <property type="entry name" value="TrmE_N"/>
    <property type="match status" value="1"/>
</dbReference>
<dbReference type="InterPro" id="IPR027368">
    <property type="entry name" value="MnmE_dom2"/>
</dbReference>
<feature type="binding site" evidence="6">
    <location>
        <position position="250"/>
    </location>
    <ligand>
        <name>K(+)</name>
        <dbReference type="ChEBI" id="CHEBI:29103"/>
    </ligand>
</feature>
<evidence type="ECO:0000256" key="7">
    <source>
        <dbReference type="RuleBase" id="RU003313"/>
    </source>
</evidence>
<evidence type="ECO:0000256" key="2">
    <source>
        <dbReference type="ARBA" id="ARBA00022694"/>
    </source>
</evidence>
<organism evidence="9 10">
    <name type="scientific">Polynucleobacter paneuropaeus</name>
    <dbReference type="NCBI Taxonomy" id="2527775"/>
    <lineage>
        <taxon>Bacteria</taxon>
        <taxon>Pseudomonadati</taxon>
        <taxon>Pseudomonadota</taxon>
        <taxon>Betaproteobacteria</taxon>
        <taxon>Burkholderiales</taxon>
        <taxon>Burkholderiaceae</taxon>
        <taxon>Polynucleobacter</taxon>
    </lineage>
</organism>
<dbReference type="PANTHER" id="PTHR42714">
    <property type="entry name" value="TRNA MODIFICATION GTPASE GTPBP3"/>
    <property type="match status" value="1"/>
</dbReference>